<dbReference type="InterPro" id="IPR002213">
    <property type="entry name" value="UDP_glucos_trans"/>
</dbReference>
<dbReference type="PANTHER" id="PTHR48050:SF13">
    <property type="entry name" value="STEROL 3-BETA-GLUCOSYLTRANSFERASE UGT80A2"/>
    <property type="match status" value="1"/>
</dbReference>
<dbReference type="EMBL" id="BJZS01000101">
    <property type="protein sequence ID" value="GEO96971.1"/>
    <property type="molecule type" value="Genomic_DNA"/>
</dbReference>
<sequence>MGTAGRPTRPGDRAGRGSGVEPVADMPSLSPAAAAYGCRPHRELAPGARTGGPGPLGEAPPLMQQYVALREVPMDVLIVAVDTRGGVQPYTALAAGLRARGHPTVVAAPEDLTWLPEQHGVPAVALPGSMQEAAARLPSSEGMRGLVPRGMQDEVSRQAAVRTAALLEAAPEAGVVLAGIGGAPIARAVADRIGARFLPAHLHPLGPATGAFPGVLAPHVPRWSGRAGNRLAHRITALAAAAPTRPAERAARTAAGLAERPAARPETGALYGISPQVLPQPSDWPPGHVLTGYWFLDDPGAALDPELEAFLADGPPPVVVGFGSMSSTDARRASRTVTAALRATGSRGVLLTGWGGLAGDDPGPGFLVRTAVPHDLLLPRAAAVVHHAGAGTTAAGLRAGIPQVTIPYGVDQPFWAARVHELGAGTAPIPRRRLTTERLVEALERCLRDGSLRERARQLGAAIRAEDGVGTAVTRLETWAALDPRR</sequence>
<dbReference type="GO" id="GO:0016758">
    <property type="term" value="F:hexosyltransferase activity"/>
    <property type="evidence" value="ECO:0007669"/>
    <property type="project" value="UniProtKB-ARBA"/>
</dbReference>
<dbReference type="InterPro" id="IPR050426">
    <property type="entry name" value="Glycosyltransferase_28"/>
</dbReference>
<name>A0A512IGZ7_9MICC</name>
<dbReference type="PANTHER" id="PTHR48050">
    <property type="entry name" value="STEROL 3-BETA-GLUCOSYLTRANSFERASE"/>
    <property type="match status" value="1"/>
</dbReference>
<dbReference type="GO" id="GO:0008194">
    <property type="term" value="F:UDP-glycosyltransferase activity"/>
    <property type="evidence" value="ECO:0007669"/>
    <property type="project" value="InterPro"/>
</dbReference>
<reference evidence="3 4" key="1">
    <citation type="submission" date="2019-07" db="EMBL/GenBank/DDBJ databases">
        <title>Whole genome shotgun sequence of Kocuria turfanensis NBRC 107627.</title>
        <authorList>
            <person name="Hosoyama A."/>
            <person name="Uohara A."/>
            <person name="Ohji S."/>
            <person name="Ichikawa N."/>
        </authorList>
    </citation>
    <scope>NUCLEOTIDE SEQUENCE [LARGE SCALE GENOMIC DNA]</scope>
    <source>
        <strain evidence="3 4">NBRC 107627</strain>
    </source>
</reference>
<dbReference type="SUPFAM" id="SSF53756">
    <property type="entry name" value="UDP-Glycosyltransferase/glycogen phosphorylase"/>
    <property type="match status" value="1"/>
</dbReference>
<gene>
    <name evidence="3" type="ORF">KTU01_30940</name>
</gene>
<dbReference type="CDD" id="cd03784">
    <property type="entry name" value="GT1_Gtf-like"/>
    <property type="match status" value="1"/>
</dbReference>
<dbReference type="STRING" id="388357.GCA_001580365_01848"/>
<comment type="caution">
    <text evidence="3">The sequence shown here is derived from an EMBL/GenBank/DDBJ whole genome shotgun (WGS) entry which is preliminary data.</text>
</comment>
<dbReference type="Proteomes" id="UP000321103">
    <property type="component" value="Unassembled WGS sequence"/>
</dbReference>
<dbReference type="Gene3D" id="3.40.50.2000">
    <property type="entry name" value="Glycogen Phosphorylase B"/>
    <property type="match status" value="2"/>
</dbReference>
<dbReference type="AlphaFoldDB" id="A0A512IGZ7"/>
<protein>
    <recommendedName>
        <fullName evidence="2">Erythromycin biosynthesis protein CIII-like C-terminal domain-containing protein</fullName>
    </recommendedName>
</protein>
<keyword evidence="4" id="KW-1185">Reference proteome</keyword>
<feature type="domain" description="Erythromycin biosynthesis protein CIII-like C-terminal" evidence="2">
    <location>
        <begin position="370"/>
        <end position="464"/>
    </location>
</feature>
<evidence type="ECO:0000313" key="3">
    <source>
        <dbReference type="EMBL" id="GEO96971.1"/>
    </source>
</evidence>
<dbReference type="GO" id="GO:0017000">
    <property type="term" value="P:antibiotic biosynthetic process"/>
    <property type="evidence" value="ECO:0007669"/>
    <property type="project" value="UniProtKB-ARBA"/>
</dbReference>
<dbReference type="Pfam" id="PF06722">
    <property type="entry name" value="EryCIII-like_C"/>
    <property type="match status" value="1"/>
</dbReference>
<dbReference type="FunFam" id="3.40.50.2000:FF:000009">
    <property type="entry name" value="Sterol 3-beta-glucosyltransferase UGT80A2"/>
    <property type="match status" value="1"/>
</dbReference>
<evidence type="ECO:0000256" key="1">
    <source>
        <dbReference type="SAM" id="MobiDB-lite"/>
    </source>
</evidence>
<accession>A0A512IGZ7</accession>
<dbReference type="InterPro" id="IPR010610">
    <property type="entry name" value="EryCIII-like_C"/>
</dbReference>
<proteinExistence type="predicted"/>
<feature type="region of interest" description="Disordered" evidence="1">
    <location>
        <begin position="1"/>
        <end position="27"/>
    </location>
</feature>
<evidence type="ECO:0000259" key="2">
    <source>
        <dbReference type="Pfam" id="PF06722"/>
    </source>
</evidence>
<evidence type="ECO:0000313" key="4">
    <source>
        <dbReference type="Proteomes" id="UP000321103"/>
    </source>
</evidence>
<organism evidence="3 4">
    <name type="scientific">Kocuria turfanensis</name>
    <dbReference type="NCBI Taxonomy" id="388357"/>
    <lineage>
        <taxon>Bacteria</taxon>
        <taxon>Bacillati</taxon>
        <taxon>Actinomycetota</taxon>
        <taxon>Actinomycetes</taxon>
        <taxon>Micrococcales</taxon>
        <taxon>Micrococcaceae</taxon>
        <taxon>Kocuria</taxon>
    </lineage>
</organism>